<gene>
    <name evidence="6" type="ORF">J1605_013225</name>
</gene>
<keyword evidence="3" id="KW-0273">Eye lens protein</keyword>
<dbReference type="Pfam" id="PF00030">
    <property type="entry name" value="Crystall"/>
    <property type="match status" value="1"/>
</dbReference>
<dbReference type="PROSITE" id="PS50915">
    <property type="entry name" value="CRYSTALLIN_BETA_GAMMA"/>
    <property type="match status" value="1"/>
</dbReference>
<dbReference type="InterPro" id="IPR011024">
    <property type="entry name" value="G_crystallin-like"/>
</dbReference>
<evidence type="ECO:0000313" key="6">
    <source>
        <dbReference type="EMBL" id="KAJ8778991.1"/>
    </source>
</evidence>
<evidence type="ECO:0000259" key="5">
    <source>
        <dbReference type="PROSITE" id="PS50915"/>
    </source>
</evidence>
<proteinExistence type="inferred from homology"/>
<dbReference type="AlphaFoldDB" id="A0AB34GFW0"/>
<comment type="function">
    <text evidence="1">Crystallins are the dominant structural components of the vertebrate eye lens.</text>
</comment>
<dbReference type="GO" id="GO:0005212">
    <property type="term" value="F:structural constituent of eye lens"/>
    <property type="evidence" value="ECO:0007669"/>
    <property type="project" value="UniProtKB-KW"/>
</dbReference>
<dbReference type="EMBL" id="JAIQCJ010002233">
    <property type="protein sequence ID" value="KAJ8778991.1"/>
    <property type="molecule type" value="Genomic_DNA"/>
</dbReference>
<reference evidence="6 7" key="1">
    <citation type="submission" date="2022-11" db="EMBL/GenBank/DDBJ databases">
        <title>Whole genome sequence of Eschrichtius robustus ER-17-0199.</title>
        <authorList>
            <person name="Bruniche-Olsen A."/>
            <person name="Black A.N."/>
            <person name="Fields C.J."/>
            <person name="Walden K."/>
            <person name="Dewoody J.A."/>
        </authorList>
    </citation>
    <scope>NUCLEOTIDE SEQUENCE [LARGE SCALE GENOMIC DNA]</scope>
    <source>
        <strain evidence="6">ER-17-0199</strain>
        <tissue evidence="6">Blubber</tissue>
    </source>
</reference>
<name>A0AB34GFW0_ESCRO</name>
<feature type="domain" description="Beta/gamma crystallin 'Greek key'" evidence="5">
    <location>
        <begin position="41"/>
        <end position="81"/>
    </location>
</feature>
<comment type="similarity">
    <text evidence="2">Belongs to the beta/gamma-crystallin family.</text>
</comment>
<comment type="caution">
    <text evidence="6">The sequence shown here is derived from an EMBL/GenBank/DDBJ whole genome shotgun (WGS) entry which is preliminary data.</text>
</comment>
<dbReference type="Gene3D" id="2.60.20.10">
    <property type="entry name" value="Crystallins"/>
    <property type="match status" value="1"/>
</dbReference>
<dbReference type="InterPro" id="IPR001064">
    <property type="entry name" value="Beta/gamma_crystallin"/>
</dbReference>
<accession>A0AB34GFW0</accession>
<keyword evidence="4" id="KW-0677">Repeat</keyword>
<organism evidence="6 7">
    <name type="scientific">Eschrichtius robustus</name>
    <name type="common">California gray whale</name>
    <name type="synonym">Eschrichtius gibbosus</name>
    <dbReference type="NCBI Taxonomy" id="9764"/>
    <lineage>
        <taxon>Eukaryota</taxon>
        <taxon>Metazoa</taxon>
        <taxon>Chordata</taxon>
        <taxon>Craniata</taxon>
        <taxon>Vertebrata</taxon>
        <taxon>Euteleostomi</taxon>
        <taxon>Mammalia</taxon>
        <taxon>Eutheria</taxon>
        <taxon>Laurasiatheria</taxon>
        <taxon>Artiodactyla</taxon>
        <taxon>Whippomorpha</taxon>
        <taxon>Cetacea</taxon>
        <taxon>Mysticeti</taxon>
        <taxon>Eschrichtiidae</taxon>
        <taxon>Eschrichtius</taxon>
    </lineage>
</organism>
<evidence type="ECO:0000313" key="7">
    <source>
        <dbReference type="Proteomes" id="UP001159641"/>
    </source>
</evidence>
<evidence type="ECO:0000256" key="2">
    <source>
        <dbReference type="ARBA" id="ARBA00009646"/>
    </source>
</evidence>
<protein>
    <recommendedName>
        <fullName evidence="5">Beta/gamma crystallin 'Greek key' domain-containing protein</fullName>
    </recommendedName>
</protein>
<evidence type="ECO:0000256" key="3">
    <source>
        <dbReference type="ARBA" id="ARBA00022613"/>
    </source>
</evidence>
<sequence>MQGNNTACLNWSVLQLAEITHVKALSRGGMSSAPAQGPAPASLTLWDEEDFQGRRCRLLSDCANIGERVGLRRVRSVKVENGA</sequence>
<dbReference type="Proteomes" id="UP001159641">
    <property type="component" value="Unassembled WGS sequence"/>
</dbReference>
<evidence type="ECO:0000256" key="1">
    <source>
        <dbReference type="ARBA" id="ARBA00003689"/>
    </source>
</evidence>
<dbReference type="SUPFAM" id="SSF49695">
    <property type="entry name" value="gamma-Crystallin-like"/>
    <property type="match status" value="1"/>
</dbReference>
<keyword evidence="7" id="KW-1185">Reference proteome</keyword>
<evidence type="ECO:0000256" key="4">
    <source>
        <dbReference type="ARBA" id="ARBA00022737"/>
    </source>
</evidence>